<dbReference type="NCBIfam" id="NF005559">
    <property type="entry name" value="PRK07231.1"/>
    <property type="match status" value="1"/>
</dbReference>
<dbReference type="InterPro" id="IPR036291">
    <property type="entry name" value="NAD(P)-bd_dom_sf"/>
</dbReference>
<dbReference type="PRINTS" id="PR00081">
    <property type="entry name" value="GDHRDH"/>
</dbReference>
<dbReference type="AlphaFoldDB" id="A0A7W9GIZ3"/>
<evidence type="ECO:0000256" key="1">
    <source>
        <dbReference type="ARBA" id="ARBA00006484"/>
    </source>
</evidence>
<organism evidence="3 4">
    <name type="scientific">Nonomuraea jabiensis</name>
    <dbReference type="NCBI Taxonomy" id="882448"/>
    <lineage>
        <taxon>Bacteria</taxon>
        <taxon>Bacillati</taxon>
        <taxon>Actinomycetota</taxon>
        <taxon>Actinomycetes</taxon>
        <taxon>Streptosporangiales</taxon>
        <taxon>Streptosporangiaceae</taxon>
        <taxon>Nonomuraea</taxon>
    </lineage>
</organism>
<proteinExistence type="inferred from homology"/>
<dbReference type="InterPro" id="IPR002347">
    <property type="entry name" value="SDR_fam"/>
</dbReference>
<dbReference type="EMBL" id="JACHMB010000001">
    <property type="protein sequence ID" value="MBB5784583.1"/>
    <property type="molecule type" value="Genomic_DNA"/>
</dbReference>
<dbReference type="PRINTS" id="PR00080">
    <property type="entry name" value="SDRFAMILY"/>
</dbReference>
<dbReference type="PANTHER" id="PTHR24321:SF8">
    <property type="entry name" value="ESTRADIOL 17-BETA-DEHYDROGENASE 8-RELATED"/>
    <property type="match status" value="1"/>
</dbReference>
<accession>A0A7W9GIZ3</accession>
<name>A0A7W9GIZ3_9ACTN</name>
<dbReference type="Gene3D" id="3.40.50.720">
    <property type="entry name" value="NAD(P)-binding Rossmann-like Domain"/>
    <property type="match status" value="1"/>
</dbReference>
<dbReference type="CDD" id="cd05233">
    <property type="entry name" value="SDR_c"/>
    <property type="match status" value="1"/>
</dbReference>
<dbReference type="Proteomes" id="UP000579153">
    <property type="component" value="Unassembled WGS sequence"/>
</dbReference>
<keyword evidence="2" id="KW-0560">Oxidoreductase</keyword>
<keyword evidence="4" id="KW-1185">Reference proteome</keyword>
<dbReference type="FunFam" id="3.40.50.720:FF:000084">
    <property type="entry name" value="Short-chain dehydrogenase reductase"/>
    <property type="match status" value="1"/>
</dbReference>
<dbReference type="SUPFAM" id="SSF51735">
    <property type="entry name" value="NAD(P)-binding Rossmann-fold domains"/>
    <property type="match status" value="1"/>
</dbReference>
<evidence type="ECO:0000313" key="3">
    <source>
        <dbReference type="EMBL" id="MBB5784583.1"/>
    </source>
</evidence>
<evidence type="ECO:0000313" key="4">
    <source>
        <dbReference type="Proteomes" id="UP000579153"/>
    </source>
</evidence>
<dbReference type="RefSeq" id="WP_185077508.1">
    <property type="nucleotide sequence ID" value="NZ_JACHMB010000001.1"/>
</dbReference>
<gene>
    <name evidence="3" type="ORF">HD596_011339</name>
</gene>
<comment type="similarity">
    <text evidence="1">Belongs to the short-chain dehydrogenases/reductases (SDR) family.</text>
</comment>
<evidence type="ECO:0000256" key="2">
    <source>
        <dbReference type="ARBA" id="ARBA00023002"/>
    </source>
</evidence>
<dbReference type="Pfam" id="PF13561">
    <property type="entry name" value="adh_short_C2"/>
    <property type="match status" value="1"/>
</dbReference>
<protein>
    <submittedName>
        <fullName evidence="3">NAD(P)-dependent dehydrogenase (Short-subunit alcohol dehydrogenase family)</fullName>
    </submittedName>
</protein>
<dbReference type="PANTHER" id="PTHR24321">
    <property type="entry name" value="DEHYDROGENASES, SHORT CHAIN"/>
    <property type="match status" value="1"/>
</dbReference>
<reference evidence="3 4" key="1">
    <citation type="submission" date="2020-08" db="EMBL/GenBank/DDBJ databases">
        <title>Sequencing the genomes of 1000 actinobacteria strains.</title>
        <authorList>
            <person name="Klenk H.-P."/>
        </authorList>
    </citation>
    <scope>NUCLEOTIDE SEQUENCE [LARGE SCALE GENOMIC DNA]</scope>
    <source>
        <strain evidence="3 4">DSM 45507</strain>
    </source>
</reference>
<comment type="caution">
    <text evidence="3">The sequence shown here is derived from an EMBL/GenBank/DDBJ whole genome shotgun (WGS) entry which is preliminary data.</text>
</comment>
<sequence length="255" mass="26141">MNPTYDFSGQVALVTGASSGMGLAAARAFAASGAAVALVDINAGAVEQAAKELTDAGHQALALACDVTDEDQVAAAVDRTVETFGRLDMAYNNAGIQAPPAGAADETAADFDRVNAVNLRGIWTCQKHELRHMRTQGSGAIVNCSSLGGLVGLPERAAYHASKHGVIGLTRSAAVEYAPRGIRINAVCPGVIETPMVADMLEGQAEAMAEIMKQQPIGRLGTADEIADAVLWLCSPAAAFVIGVALPVDGGFTAH</sequence>
<dbReference type="GO" id="GO:0016491">
    <property type="term" value="F:oxidoreductase activity"/>
    <property type="evidence" value="ECO:0007669"/>
    <property type="project" value="UniProtKB-KW"/>
</dbReference>